<dbReference type="InterPro" id="IPR036397">
    <property type="entry name" value="RNaseH_sf"/>
</dbReference>
<name>A0A5C5VLW4_9BACT</name>
<dbReference type="GO" id="GO:0003676">
    <property type="term" value="F:nucleic acid binding"/>
    <property type="evidence" value="ECO:0007669"/>
    <property type="project" value="InterPro"/>
</dbReference>
<dbReference type="GO" id="GO:0015074">
    <property type="term" value="P:DNA integration"/>
    <property type="evidence" value="ECO:0007669"/>
    <property type="project" value="InterPro"/>
</dbReference>
<dbReference type="InterPro" id="IPR050900">
    <property type="entry name" value="Transposase_IS3/IS150/IS904"/>
</dbReference>
<feature type="compositionally biased region" description="Basic residues" evidence="1">
    <location>
        <begin position="277"/>
        <end position="286"/>
    </location>
</feature>
<dbReference type="AlphaFoldDB" id="A0A5C5VLW4"/>
<dbReference type="InterPro" id="IPR025948">
    <property type="entry name" value="HTH-like_dom"/>
</dbReference>
<comment type="caution">
    <text evidence="3">The sequence shown here is derived from an EMBL/GenBank/DDBJ whole genome shotgun (WGS) entry which is preliminary data.</text>
</comment>
<sequence>MPRTRDEALRWIDHGHPKLSVRRQCQLLGVQRSQLYYEPVPETAENLDLMQRIDKQYLQTPFWGSRNMTTFLHQQGFAVNRKRTQRLMRIMGLKGLAPGPSTSRPAPHHPIYPYLLRDVVINRPNQVWSSDVTYIPMRHGYLYLVAVMDWFSRYVLSWRLSNSMDVEFCVAALDEALDQGTPEIFNTDQGAQFTSRQYTDRLKSSAIEISMDGRGRALDNVFIERLWRSVKYEDIYLKHYESGADCQKGLTRYFKFYSHERPHQSLGNRTPWAVHTSQRRGAKVPT</sequence>
<dbReference type="Gene3D" id="3.30.420.10">
    <property type="entry name" value="Ribonuclease H-like superfamily/Ribonuclease H"/>
    <property type="match status" value="1"/>
</dbReference>
<protein>
    <submittedName>
        <fullName evidence="3">Integrase core domain protein</fullName>
    </submittedName>
</protein>
<dbReference type="PANTHER" id="PTHR46889">
    <property type="entry name" value="TRANSPOSASE INSF FOR INSERTION SEQUENCE IS3B-RELATED"/>
    <property type="match status" value="1"/>
</dbReference>
<dbReference type="PROSITE" id="PS50994">
    <property type="entry name" value="INTEGRASE"/>
    <property type="match status" value="1"/>
</dbReference>
<gene>
    <name evidence="3" type="ORF">Enr8_06550</name>
</gene>
<accession>A0A5C5VLW4</accession>
<dbReference type="Proteomes" id="UP000318878">
    <property type="component" value="Unassembled WGS sequence"/>
</dbReference>
<evidence type="ECO:0000259" key="2">
    <source>
        <dbReference type="PROSITE" id="PS50994"/>
    </source>
</evidence>
<dbReference type="InterPro" id="IPR048020">
    <property type="entry name" value="Transpos_IS3"/>
</dbReference>
<reference evidence="3 4" key="1">
    <citation type="submission" date="2019-02" db="EMBL/GenBank/DDBJ databases">
        <title>Deep-cultivation of Planctomycetes and their phenomic and genomic characterization uncovers novel biology.</title>
        <authorList>
            <person name="Wiegand S."/>
            <person name="Jogler M."/>
            <person name="Boedeker C."/>
            <person name="Pinto D."/>
            <person name="Vollmers J."/>
            <person name="Rivas-Marin E."/>
            <person name="Kohn T."/>
            <person name="Peeters S.H."/>
            <person name="Heuer A."/>
            <person name="Rast P."/>
            <person name="Oberbeckmann S."/>
            <person name="Bunk B."/>
            <person name="Jeske O."/>
            <person name="Meyerdierks A."/>
            <person name="Storesund J.E."/>
            <person name="Kallscheuer N."/>
            <person name="Luecker S."/>
            <person name="Lage O.M."/>
            <person name="Pohl T."/>
            <person name="Merkel B.J."/>
            <person name="Hornburger P."/>
            <person name="Mueller R.-W."/>
            <person name="Bruemmer F."/>
            <person name="Labrenz M."/>
            <person name="Spormann A.M."/>
            <person name="Op Den Camp H."/>
            <person name="Overmann J."/>
            <person name="Amann R."/>
            <person name="Jetten M.S.M."/>
            <person name="Mascher T."/>
            <person name="Medema M.H."/>
            <person name="Devos D.P."/>
            <person name="Kaster A.-K."/>
            <person name="Ovreas L."/>
            <person name="Rohde M."/>
            <person name="Galperin M.Y."/>
            <person name="Jogler C."/>
        </authorList>
    </citation>
    <scope>NUCLEOTIDE SEQUENCE [LARGE SCALE GENOMIC DNA]</scope>
    <source>
        <strain evidence="3 4">Enr8</strain>
    </source>
</reference>
<dbReference type="InterPro" id="IPR001584">
    <property type="entry name" value="Integrase_cat-core"/>
</dbReference>
<dbReference type="PANTHER" id="PTHR46889:SF4">
    <property type="entry name" value="TRANSPOSASE INSO FOR INSERTION SEQUENCE ELEMENT IS911B-RELATED"/>
    <property type="match status" value="1"/>
</dbReference>
<proteinExistence type="predicted"/>
<dbReference type="Pfam" id="PF13276">
    <property type="entry name" value="HTH_21"/>
    <property type="match status" value="1"/>
</dbReference>
<dbReference type="Pfam" id="PF00665">
    <property type="entry name" value="rve"/>
    <property type="match status" value="1"/>
</dbReference>
<organism evidence="3 4">
    <name type="scientific">Blastopirellula retiformator</name>
    <dbReference type="NCBI Taxonomy" id="2527970"/>
    <lineage>
        <taxon>Bacteria</taxon>
        <taxon>Pseudomonadati</taxon>
        <taxon>Planctomycetota</taxon>
        <taxon>Planctomycetia</taxon>
        <taxon>Pirellulales</taxon>
        <taxon>Pirellulaceae</taxon>
        <taxon>Blastopirellula</taxon>
    </lineage>
</organism>
<feature type="domain" description="Integrase catalytic" evidence="2">
    <location>
        <begin position="120"/>
        <end position="279"/>
    </location>
</feature>
<dbReference type="NCBIfam" id="NF033516">
    <property type="entry name" value="transpos_IS3"/>
    <property type="match status" value="1"/>
</dbReference>
<feature type="region of interest" description="Disordered" evidence="1">
    <location>
        <begin position="263"/>
        <end position="286"/>
    </location>
</feature>
<evidence type="ECO:0000313" key="3">
    <source>
        <dbReference type="EMBL" id="TWT38960.1"/>
    </source>
</evidence>
<dbReference type="InterPro" id="IPR012337">
    <property type="entry name" value="RNaseH-like_sf"/>
</dbReference>
<evidence type="ECO:0000313" key="4">
    <source>
        <dbReference type="Proteomes" id="UP000318878"/>
    </source>
</evidence>
<dbReference type="SUPFAM" id="SSF53098">
    <property type="entry name" value="Ribonuclease H-like"/>
    <property type="match status" value="1"/>
</dbReference>
<dbReference type="EMBL" id="SJPF01000001">
    <property type="protein sequence ID" value="TWT38960.1"/>
    <property type="molecule type" value="Genomic_DNA"/>
</dbReference>
<keyword evidence="4" id="KW-1185">Reference proteome</keyword>
<evidence type="ECO:0000256" key="1">
    <source>
        <dbReference type="SAM" id="MobiDB-lite"/>
    </source>
</evidence>